<dbReference type="Proteomes" id="UP001549320">
    <property type="component" value="Unassembled WGS sequence"/>
</dbReference>
<name>A0ABV2QI67_9BURK</name>
<accession>A0ABV2QI67</accession>
<feature type="region of interest" description="Disordered" evidence="1">
    <location>
        <begin position="23"/>
        <end position="47"/>
    </location>
</feature>
<evidence type="ECO:0000313" key="3">
    <source>
        <dbReference type="Proteomes" id="UP001549320"/>
    </source>
</evidence>
<protein>
    <submittedName>
        <fullName evidence="2">Uncharacterized protein</fullName>
    </submittedName>
</protein>
<dbReference type="RefSeq" id="WP_354448968.1">
    <property type="nucleotide sequence ID" value="NZ_JBEPSH010000015.1"/>
</dbReference>
<dbReference type="EMBL" id="JBEPSH010000015">
    <property type="protein sequence ID" value="MET4580212.1"/>
    <property type="molecule type" value="Genomic_DNA"/>
</dbReference>
<gene>
    <name evidence="2" type="ORF">ABIE13_005352</name>
</gene>
<comment type="caution">
    <text evidence="2">The sequence shown here is derived from an EMBL/GenBank/DDBJ whole genome shotgun (WGS) entry which is preliminary data.</text>
</comment>
<proteinExistence type="predicted"/>
<keyword evidence="3" id="KW-1185">Reference proteome</keyword>
<evidence type="ECO:0000313" key="2">
    <source>
        <dbReference type="EMBL" id="MET4580212.1"/>
    </source>
</evidence>
<organism evidence="2 3">
    <name type="scientific">Ottowia thiooxydans</name>
    <dbReference type="NCBI Taxonomy" id="219182"/>
    <lineage>
        <taxon>Bacteria</taxon>
        <taxon>Pseudomonadati</taxon>
        <taxon>Pseudomonadota</taxon>
        <taxon>Betaproteobacteria</taxon>
        <taxon>Burkholderiales</taxon>
        <taxon>Comamonadaceae</taxon>
        <taxon>Ottowia</taxon>
    </lineage>
</organism>
<reference evidence="2 3" key="1">
    <citation type="submission" date="2024-06" db="EMBL/GenBank/DDBJ databases">
        <title>Sorghum-associated microbial communities from plants grown in Nebraska, USA.</title>
        <authorList>
            <person name="Schachtman D."/>
        </authorList>
    </citation>
    <scope>NUCLEOTIDE SEQUENCE [LARGE SCALE GENOMIC DNA]</scope>
    <source>
        <strain evidence="2 3">2709</strain>
    </source>
</reference>
<sequence>MIDSKLSSSGAYSIRLANEVRVEDDNAEGALRRQDSQQSEDNSEEGIESFHSCEAFDEFFSLHSSEYFYSVVPSSSFSSDGEDEDLFNEATSTEDHPSLFAKKSLKEAATHIQVSLQERISANEPTEKPAEFLRFIAKNTNPSKLAFIWENFVQALRDCIEKKSLTPLWENGFVLNCVNCSYAVEETLSQIYSTPKSPTDFRGLVQVNSGRPGSFDAITGAISSQVNSNEDNRQDRDYLSRLKSLIKPGQRALISVPVTGVGSRYSHAMNMIHIHTDGKSQFFIICGQSGTVFDLQKGDDVKTFYARHTNDASAASQAALLDHDIKYAIISDEQPAVDAKINLPFDASLTEMERHTPDPADISKYA</sequence>
<feature type="compositionally biased region" description="Basic and acidic residues" evidence="1">
    <location>
        <begin position="23"/>
        <end position="35"/>
    </location>
</feature>
<evidence type="ECO:0000256" key="1">
    <source>
        <dbReference type="SAM" id="MobiDB-lite"/>
    </source>
</evidence>